<dbReference type="RefSeq" id="WP_230219149.1">
    <property type="nucleotide sequence ID" value="NZ_JAJKFT010000010.1"/>
</dbReference>
<organism evidence="1 2">
    <name type="scientific">Blastopirellula sediminis</name>
    <dbReference type="NCBI Taxonomy" id="2894196"/>
    <lineage>
        <taxon>Bacteria</taxon>
        <taxon>Pseudomonadati</taxon>
        <taxon>Planctomycetota</taxon>
        <taxon>Planctomycetia</taxon>
        <taxon>Pirellulales</taxon>
        <taxon>Pirellulaceae</taxon>
        <taxon>Blastopirellula</taxon>
    </lineage>
</organism>
<dbReference type="EMBL" id="JAJKFT010000010">
    <property type="protein sequence ID" value="MCC9629291.1"/>
    <property type="molecule type" value="Genomic_DNA"/>
</dbReference>
<name>A0A9X1SH11_9BACT</name>
<reference evidence="1" key="1">
    <citation type="submission" date="2021-11" db="EMBL/GenBank/DDBJ databases">
        <title>Genome sequence.</title>
        <authorList>
            <person name="Sun Q."/>
        </authorList>
    </citation>
    <scope>NUCLEOTIDE SEQUENCE</scope>
    <source>
        <strain evidence="1">JC732</strain>
    </source>
</reference>
<proteinExistence type="predicted"/>
<dbReference type="AlphaFoldDB" id="A0A9X1SH11"/>
<evidence type="ECO:0000313" key="1">
    <source>
        <dbReference type="EMBL" id="MCC9629291.1"/>
    </source>
</evidence>
<sequence>MTSIAATLAPLFQQTPPEDLVRYFQHVEAGDFSDHFECQVNLFPVETAVRVTQEFRDFEPRVGNLQGIVLDDANLSDCHVYLTHPACCGMVMFLRHDGDSHMIFASVDEFLAAANHAIAAAQPLRSYERSPILLPDDEAANQRIREMLAGETEYDIEGAIDTLLASMNLTDLELLSSLASNEDFFIAESVGVAIARRPRAELLPIAKLVSGHPDSQAANAGAIAIRAIHSCQ</sequence>
<evidence type="ECO:0000313" key="2">
    <source>
        <dbReference type="Proteomes" id="UP001139103"/>
    </source>
</evidence>
<dbReference type="Proteomes" id="UP001139103">
    <property type="component" value="Unassembled WGS sequence"/>
</dbReference>
<keyword evidence="2" id="KW-1185">Reference proteome</keyword>
<evidence type="ECO:0008006" key="3">
    <source>
        <dbReference type="Google" id="ProtNLM"/>
    </source>
</evidence>
<comment type="caution">
    <text evidence="1">The sequence shown here is derived from an EMBL/GenBank/DDBJ whole genome shotgun (WGS) entry which is preliminary data.</text>
</comment>
<protein>
    <recommendedName>
        <fullName evidence="3">SMI1/KNR4 family protein</fullName>
    </recommendedName>
</protein>
<gene>
    <name evidence="1" type="ORF">LOC68_12880</name>
</gene>
<accession>A0A9X1SH11</accession>